<evidence type="ECO:0000313" key="2">
    <source>
        <dbReference type="EMBL" id="KAJ8384274.1"/>
    </source>
</evidence>
<dbReference type="AlphaFoldDB" id="A0AAD7RHG5"/>
<feature type="region of interest" description="Disordered" evidence="1">
    <location>
        <begin position="84"/>
        <end position="104"/>
    </location>
</feature>
<dbReference type="EMBL" id="JAINUG010000275">
    <property type="protein sequence ID" value="KAJ8384274.1"/>
    <property type="molecule type" value="Genomic_DNA"/>
</dbReference>
<protein>
    <submittedName>
        <fullName evidence="2">Uncharacterized protein</fullName>
    </submittedName>
</protein>
<proteinExistence type="predicted"/>
<evidence type="ECO:0000256" key="1">
    <source>
        <dbReference type="SAM" id="MobiDB-lite"/>
    </source>
</evidence>
<dbReference type="Proteomes" id="UP001221898">
    <property type="component" value="Unassembled WGS sequence"/>
</dbReference>
<accession>A0AAD7RHG5</accession>
<evidence type="ECO:0000313" key="3">
    <source>
        <dbReference type="Proteomes" id="UP001221898"/>
    </source>
</evidence>
<comment type="caution">
    <text evidence="2">The sequence shown here is derived from an EMBL/GenBank/DDBJ whole genome shotgun (WGS) entry which is preliminary data.</text>
</comment>
<gene>
    <name evidence="2" type="ORF">AAFF_G00207350</name>
</gene>
<organism evidence="2 3">
    <name type="scientific">Aldrovandia affinis</name>
    <dbReference type="NCBI Taxonomy" id="143900"/>
    <lineage>
        <taxon>Eukaryota</taxon>
        <taxon>Metazoa</taxon>
        <taxon>Chordata</taxon>
        <taxon>Craniata</taxon>
        <taxon>Vertebrata</taxon>
        <taxon>Euteleostomi</taxon>
        <taxon>Actinopterygii</taxon>
        <taxon>Neopterygii</taxon>
        <taxon>Teleostei</taxon>
        <taxon>Notacanthiformes</taxon>
        <taxon>Halosauridae</taxon>
        <taxon>Aldrovandia</taxon>
    </lineage>
</organism>
<keyword evidence="3" id="KW-1185">Reference proteome</keyword>
<name>A0AAD7RHG5_9TELE</name>
<reference evidence="2" key="1">
    <citation type="journal article" date="2023" name="Science">
        <title>Genome structures resolve the early diversification of teleost fishes.</title>
        <authorList>
            <person name="Parey E."/>
            <person name="Louis A."/>
            <person name="Montfort J."/>
            <person name="Bouchez O."/>
            <person name="Roques C."/>
            <person name="Iampietro C."/>
            <person name="Lluch J."/>
            <person name="Castinel A."/>
            <person name="Donnadieu C."/>
            <person name="Desvignes T."/>
            <person name="Floi Bucao C."/>
            <person name="Jouanno E."/>
            <person name="Wen M."/>
            <person name="Mejri S."/>
            <person name="Dirks R."/>
            <person name="Jansen H."/>
            <person name="Henkel C."/>
            <person name="Chen W.J."/>
            <person name="Zahm M."/>
            <person name="Cabau C."/>
            <person name="Klopp C."/>
            <person name="Thompson A.W."/>
            <person name="Robinson-Rechavi M."/>
            <person name="Braasch I."/>
            <person name="Lecointre G."/>
            <person name="Bobe J."/>
            <person name="Postlethwait J.H."/>
            <person name="Berthelot C."/>
            <person name="Roest Crollius H."/>
            <person name="Guiguen Y."/>
        </authorList>
    </citation>
    <scope>NUCLEOTIDE SEQUENCE</scope>
    <source>
        <strain evidence="2">NC1722</strain>
    </source>
</reference>
<sequence length="121" mass="12224">MLRSHRAVGGRSCAPPSLLHTGAGAVCRVLGPELWVVAGLLIDADNPHPPSPEVGGLLWASMWAGPGLACSTLTAVSSSLSSDSVLRRTAGSPPPPQAAGTAQGCSYRGNGKAVDLRLQCA</sequence>